<sequence length="1014" mass="110947">MDRIQVLLKDVEKFATGLSQQEFEHVKKALTPGTTGLIAKLVDGLQQFIGYQTGSNTNGLITGAGIAASNMATHRLCDATIAFTIGVLEECKKKVSGDHKSKLDGVITKLHAKYGTGPDGLKAVAAEVKSQLKDLPGGVRAFLNDIGSVFEKNLNDFHSYSNQPEQLAQKVGDYLKGIFTGSWGSSTGVDGKLKAVVSAARGKHGQDTYDPNAENVSNNIGEVQNAITPVHPAVNSILTAGKSAFMAVLKMPNYTRMNYNAPNTIQWNSDSDAAKVQACAKIFLGCLPLYYQALTYIYWGCHDNGGKWRNQTLANGAMRSYFDSQGLLPTFVDRSKRGAHIAESALKGFTEFTTAASSSLRDYNSSYVSFTKELQEKVKNAGQVSSTCPLSALYNGASCYFRYQQTTTAKSAGGTPKTIREMLYFLAALQFSPQYDAFDGYVTEYFRTVLGKQSDDDSELKLQVADSSETKDNNTLSSDQLKDYLRASCSFSSSVLGMIQGPGATEKSEPWLFELFCNSAFQFKYPSGPILFSTVSNYAYALQFQLLFLYYMCGNVGVKCGWQDCTYGKEMKPNDSDTQLSSHICQGLTCGGKDGCNHNGTRRDTNCKHSFHANNNKEPTCGKGSNPSPLQAFITGALPSFNLSSSSTPNHMSDHPQGALCHTPMGFQANHLRRIGNGAVVYLVLKPICGNFSSPLRQLCEKLGCLTKRTPRTLGDMFGFTWHLKGQLFPKSSMSYEKWLPALSDLTPFSSTVKDHLDVLKTFVGSSQTHSNSHDTHDLKSLSNYGCNQFSKNCGPYLSPLTLSNGATFGKPAPYASTYLSWMVYLTDDLVTGFQELLDEFKNIDCSQTGCRKSASGNQQACTSHKAGTHGIDTNCKCDSVVHCGGTLPLLYRHGFTFGSTGDLFGEGTNGTNTKRTCANFHSQLLSVISGNPLSDLLTSIDEFLFLFRYYFLYNQSASWTIYICLILYTFFFLLDTLHLHSHLKLTSSHTILPLALLTSSKPLPITKLTYIGQ</sequence>
<evidence type="ECO:0000313" key="2">
    <source>
        <dbReference type="EMBL" id="GIX61381.1"/>
    </source>
</evidence>
<comment type="caution">
    <text evidence="2">The sequence shown here is derived from an EMBL/GenBank/DDBJ whole genome shotgun (WGS) entry which is preliminary data.</text>
</comment>
<gene>
    <name evidence="2" type="ORF">BcabD6B2_08160</name>
</gene>
<dbReference type="EMBL" id="BPLF01000001">
    <property type="protein sequence ID" value="GIX61381.1"/>
    <property type="molecule type" value="Genomic_DNA"/>
</dbReference>
<keyword evidence="1" id="KW-0472">Membrane</keyword>
<organism evidence="2 3">
    <name type="scientific">Babesia caballi</name>
    <dbReference type="NCBI Taxonomy" id="5871"/>
    <lineage>
        <taxon>Eukaryota</taxon>
        <taxon>Sar</taxon>
        <taxon>Alveolata</taxon>
        <taxon>Apicomplexa</taxon>
        <taxon>Aconoidasida</taxon>
        <taxon>Piroplasmida</taxon>
        <taxon>Babesiidae</taxon>
        <taxon>Babesia</taxon>
    </lineage>
</organism>
<dbReference type="Pfam" id="PF12785">
    <property type="entry name" value="VESA1_N"/>
    <property type="match status" value="2"/>
</dbReference>
<dbReference type="Proteomes" id="UP001497744">
    <property type="component" value="Unassembled WGS sequence"/>
</dbReference>
<evidence type="ECO:0000256" key="1">
    <source>
        <dbReference type="SAM" id="Phobius"/>
    </source>
</evidence>
<dbReference type="InterPro" id="IPR024751">
    <property type="entry name" value="VESA1"/>
</dbReference>
<evidence type="ECO:0000313" key="3">
    <source>
        <dbReference type="Proteomes" id="UP001497744"/>
    </source>
</evidence>
<protein>
    <submittedName>
        <fullName evidence="2">Variant erythrocyte surface antigen-1 family protein</fullName>
    </submittedName>
</protein>
<dbReference type="GeneID" id="94192864"/>
<dbReference type="RefSeq" id="XP_067713452.1">
    <property type="nucleotide sequence ID" value="XM_067857351.1"/>
</dbReference>
<keyword evidence="1" id="KW-1133">Transmembrane helix</keyword>
<reference evidence="2 3" key="1">
    <citation type="submission" date="2021-06" db="EMBL/GenBank/DDBJ databases">
        <title>Genome sequence of Babesia caballi.</title>
        <authorList>
            <person name="Yamagishi J."/>
            <person name="Kidaka T."/>
            <person name="Ochi A."/>
        </authorList>
    </citation>
    <scope>NUCLEOTIDE SEQUENCE [LARGE SCALE GENOMIC DNA]</scope>
    <source>
        <strain evidence="2">USDA-D6B2</strain>
    </source>
</reference>
<dbReference type="AlphaFoldDB" id="A0AAV4LMX5"/>
<proteinExistence type="predicted"/>
<keyword evidence="1" id="KW-0812">Transmembrane</keyword>
<name>A0AAV4LMX5_BABCB</name>
<feature type="transmembrane region" description="Helical" evidence="1">
    <location>
        <begin position="960"/>
        <end position="978"/>
    </location>
</feature>
<accession>A0AAV4LMX5</accession>
<keyword evidence="3" id="KW-1185">Reference proteome</keyword>